<keyword evidence="6 7" id="KW-0472">Membrane</keyword>
<feature type="transmembrane region" description="Helical" evidence="7">
    <location>
        <begin position="311"/>
        <end position="332"/>
    </location>
</feature>
<evidence type="ECO:0000256" key="4">
    <source>
        <dbReference type="ARBA" id="ARBA00022692"/>
    </source>
</evidence>
<feature type="transmembrane region" description="Helical" evidence="7">
    <location>
        <begin position="40"/>
        <end position="61"/>
    </location>
</feature>
<gene>
    <name evidence="8" type="ORF">WDJ61_04140</name>
</gene>
<keyword evidence="5 7" id="KW-1133">Transmembrane helix</keyword>
<protein>
    <submittedName>
        <fullName evidence="8">Uracil/xanthine transporter</fullName>
    </submittedName>
</protein>
<evidence type="ECO:0000256" key="6">
    <source>
        <dbReference type="ARBA" id="ARBA00023136"/>
    </source>
</evidence>
<name>A0ABZ2N968_9BACI</name>
<feature type="transmembrane region" description="Helical" evidence="7">
    <location>
        <begin position="160"/>
        <end position="180"/>
    </location>
</feature>
<dbReference type="InterPro" id="IPR006043">
    <property type="entry name" value="NCS2"/>
</dbReference>
<keyword evidence="3" id="KW-0813">Transport</keyword>
<dbReference type="PANTHER" id="PTHR42810:SF6">
    <property type="entry name" value="PURINE PERMEASE YBBY-RELATED"/>
    <property type="match status" value="1"/>
</dbReference>
<dbReference type="Pfam" id="PF00860">
    <property type="entry name" value="Xan_ur_permease"/>
    <property type="match status" value="1"/>
</dbReference>
<comment type="subcellular location">
    <subcellularLocation>
        <location evidence="1">Membrane</location>
        <topology evidence="1">Multi-pass membrane protein</topology>
    </subcellularLocation>
</comment>
<feature type="transmembrane region" description="Helical" evidence="7">
    <location>
        <begin position="73"/>
        <end position="91"/>
    </location>
</feature>
<keyword evidence="9" id="KW-1185">Reference proteome</keyword>
<dbReference type="NCBIfam" id="NF037981">
    <property type="entry name" value="NCS2_1"/>
    <property type="match status" value="1"/>
</dbReference>
<evidence type="ECO:0000256" key="1">
    <source>
        <dbReference type="ARBA" id="ARBA00004141"/>
    </source>
</evidence>
<evidence type="ECO:0000256" key="2">
    <source>
        <dbReference type="ARBA" id="ARBA00008821"/>
    </source>
</evidence>
<sequence length="423" mass="45282">MNGHLKTGVASLQWFFFIFVNTIVVPVSIGTAFDLSSAEIAMTLKSSLIVTGVACVLQGLWGHRYPLMEGHSGLMWGLFLNISASASALGMDLQTIGGAMATGVMVSGLVMVVMGGLGLVPWLQKIFTPMVMSVYLFLLAIQLVIIFFSGMLKFTPSGGLDIPVSLFSMAIALLVAVLKIKGKGAVSNFSILIGIVTGWILYRLLFPADELATGGTASFSLFPLGKPNLEWGIIATTFIACMLNMSNTIAAVQAASSFYKEQPTNKQFNRSFSLTGIYTVLTAPLGLVPYAPFASSLGFLESTRIFDRRPFIIGGLLFSVLGLIPAASNFFATLPITVGNAVLFIAYLQLFGTALQSLQGTQFNSNTIFRIAVPILVGISLMTLDPVVFSTLPIFLQPLISNGLMVGVLLSIGLELFVRWDKV</sequence>
<evidence type="ECO:0000313" key="8">
    <source>
        <dbReference type="EMBL" id="WXB93845.1"/>
    </source>
</evidence>
<keyword evidence="4 7" id="KW-0812">Transmembrane</keyword>
<reference evidence="8 9" key="1">
    <citation type="submission" date="2024-02" db="EMBL/GenBank/DDBJ databases">
        <title>Seven novel Bacillus-like species.</title>
        <authorList>
            <person name="Liu G."/>
        </authorList>
    </citation>
    <scope>NUCLEOTIDE SEQUENCE [LARGE SCALE GENOMIC DNA]</scope>
    <source>
        <strain evidence="8 9">FJAT-52991</strain>
    </source>
</reference>
<feature type="transmembrane region" description="Helical" evidence="7">
    <location>
        <begin position="231"/>
        <end position="256"/>
    </location>
</feature>
<feature type="transmembrane region" description="Helical" evidence="7">
    <location>
        <begin position="12"/>
        <end position="33"/>
    </location>
</feature>
<dbReference type="NCBIfam" id="NF008502">
    <property type="entry name" value="PRK11412.1"/>
    <property type="match status" value="1"/>
</dbReference>
<feature type="transmembrane region" description="Helical" evidence="7">
    <location>
        <begin position="186"/>
        <end position="205"/>
    </location>
</feature>
<feature type="transmembrane region" description="Helical" evidence="7">
    <location>
        <begin position="338"/>
        <end position="355"/>
    </location>
</feature>
<comment type="similarity">
    <text evidence="2">Belongs to the nucleobase:cation symporter-2 (NCS2) (TC 2.A.40) family.</text>
</comment>
<accession>A0ABZ2N968</accession>
<evidence type="ECO:0000256" key="5">
    <source>
        <dbReference type="ARBA" id="ARBA00022989"/>
    </source>
</evidence>
<proteinExistence type="inferred from homology"/>
<dbReference type="PANTHER" id="PTHR42810">
    <property type="entry name" value="PURINE PERMEASE C1399.01C-RELATED"/>
    <property type="match status" value="1"/>
</dbReference>
<feature type="transmembrane region" description="Helical" evidence="7">
    <location>
        <begin position="98"/>
        <end position="120"/>
    </location>
</feature>
<dbReference type="EMBL" id="CP147404">
    <property type="protein sequence ID" value="WXB93845.1"/>
    <property type="molecule type" value="Genomic_DNA"/>
</dbReference>
<feature type="transmembrane region" description="Helical" evidence="7">
    <location>
        <begin position="126"/>
        <end position="148"/>
    </location>
</feature>
<feature type="transmembrane region" description="Helical" evidence="7">
    <location>
        <begin position="276"/>
        <end position="299"/>
    </location>
</feature>
<evidence type="ECO:0000256" key="7">
    <source>
        <dbReference type="SAM" id="Phobius"/>
    </source>
</evidence>
<evidence type="ECO:0000313" key="9">
    <source>
        <dbReference type="Proteomes" id="UP001387364"/>
    </source>
</evidence>
<organism evidence="8 9">
    <name type="scientific">Bacillus kandeliae</name>
    <dbReference type="NCBI Taxonomy" id="3129297"/>
    <lineage>
        <taxon>Bacteria</taxon>
        <taxon>Bacillati</taxon>
        <taxon>Bacillota</taxon>
        <taxon>Bacilli</taxon>
        <taxon>Bacillales</taxon>
        <taxon>Bacillaceae</taxon>
        <taxon>Bacillus</taxon>
    </lineage>
</organism>
<dbReference type="RefSeq" id="WP_338753367.1">
    <property type="nucleotide sequence ID" value="NZ_CP147404.1"/>
</dbReference>
<evidence type="ECO:0000256" key="3">
    <source>
        <dbReference type="ARBA" id="ARBA00022448"/>
    </source>
</evidence>
<dbReference type="Proteomes" id="UP001387364">
    <property type="component" value="Chromosome"/>
</dbReference>
<feature type="transmembrane region" description="Helical" evidence="7">
    <location>
        <begin position="395"/>
        <end position="418"/>
    </location>
</feature>
<feature type="transmembrane region" description="Helical" evidence="7">
    <location>
        <begin position="367"/>
        <end position="389"/>
    </location>
</feature>